<organism evidence="1 2">
    <name type="scientific">Cryptosporidium xiaoi</name>
    <dbReference type="NCBI Taxonomy" id="659607"/>
    <lineage>
        <taxon>Eukaryota</taxon>
        <taxon>Sar</taxon>
        <taxon>Alveolata</taxon>
        <taxon>Apicomplexa</taxon>
        <taxon>Conoidasida</taxon>
        <taxon>Coccidia</taxon>
        <taxon>Eucoccidiorida</taxon>
        <taxon>Eimeriorina</taxon>
        <taxon>Cryptosporidiidae</taxon>
        <taxon>Cryptosporidium</taxon>
    </lineage>
</organism>
<evidence type="ECO:0000313" key="2">
    <source>
        <dbReference type="Proteomes" id="UP001311799"/>
    </source>
</evidence>
<dbReference type="Proteomes" id="UP001311799">
    <property type="component" value="Unassembled WGS sequence"/>
</dbReference>
<sequence length="343" mass="39725">MDPQFRLNLRPVLGNNSLNTPRIFIRSTSVGNNGHHVTKTPTTTYRNSNENKISSYLINSQNSELYQAFTPVRMHNNFVFSEDNNSGFQPESENYPQISTENIINLKDRRIVESDIIPTYRSDIYSSNRNIDFIFDENIAKPTFTYLTSLPESNLTSTSASENEVNTLNLEKFGFMSIKKQEDQNLIQTKEITQRSSNVESEIENETIAENEFQDKILPTETQTSMEILITPPESSELVRRNDFYISDETMSKSQVLEASLTNSFNQSQKRENCIIKKENPANREDKHNYVRNSNSRMRFSHLCTSIIDCLFPWVNYGQYQDDKPKIYYDVPNDEGSHLLQKN</sequence>
<evidence type="ECO:0000313" key="1">
    <source>
        <dbReference type="EMBL" id="KAK6587768.1"/>
    </source>
</evidence>
<name>A0AAV9XSN4_9CRYT</name>
<comment type="caution">
    <text evidence="1">The sequence shown here is derived from an EMBL/GenBank/DDBJ whole genome shotgun (WGS) entry which is preliminary data.</text>
</comment>
<proteinExistence type="predicted"/>
<keyword evidence="2" id="KW-1185">Reference proteome</keyword>
<accession>A0AAV9XSN4</accession>
<reference evidence="1 2" key="1">
    <citation type="submission" date="2023-10" db="EMBL/GenBank/DDBJ databases">
        <title>Comparative genomics analysis reveals potential genetic determinants of host preference in Cryptosporidium xiaoi.</title>
        <authorList>
            <person name="Xiao L."/>
            <person name="Li J."/>
        </authorList>
    </citation>
    <scope>NUCLEOTIDE SEQUENCE [LARGE SCALE GENOMIC DNA]</scope>
    <source>
        <strain evidence="1 2">52996</strain>
    </source>
</reference>
<dbReference type="AlphaFoldDB" id="A0AAV9XSN4"/>
<gene>
    <name evidence="1" type="ORF">RS030_81164</name>
</gene>
<dbReference type="EMBL" id="JAWDEY010000036">
    <property type="protein sequence ID" value="KAK6587768.1"/>
    <property type="molecule type" value="Genomic_DNA"/>
</dbReference>
<protein>
    <submittedName>
        <fullName evidence="1">Uncharacterized protein</fullName>
    </submittedName>
</protein>